<dbReference type="AlphaFoldDB" id="B7PBS5"/>
<name>B7PBS5_IXOSC</name>
<keyword evidence="4" id="KW-1185">Reference proteome</keyword>
<sequence>MAVTPIHGPAQARAPAVAMAAPESHLEEAALALGTKEVASEAENMEVAVAPAPLGAKVVVEAVEKADGTRLQAASLEQVVPTLGTNKVATVAENSGVVALAEDHGLRDSLEEAEGVVHGLKVDLEAERNSLDPGTLEASEVQVKAAVEVLGRGLKAGDSMEGRASGDLDPGLGQEAAEVNMDQALRRGAKGDREVDMEAAHRNRGPAQEENRWEARVPGQGKVKGVTAEGRVHGQAAKPPEVELRGTKVDMAALADPTSESSLDQRDHGIKDHMAQGNKAEVGLAPGTAEALVAERVAVAAVGPGLEEVANIQEDLDHGLRVVMEADHLYLVHGTKARVVTEVRRVEVEEQVLGMDLQIMVADLALGVEPAAAEVAAVMGPARVLLALVLGLKVAVVEVLVVPVGMDRVADGVADKVVAGMTASKEDAGVSVVAAKGQELVKSSGALAEMIPGLSHRRGQVHGQLTDANSTHLPGSGK</sequence>
<proteinExistence type="predicted"/>
<protein>
    <submittedName>
        <fullName evidence="2 3">Uncharacterized protein</fullName>
    </submittedName>
</protein>
<evidence type="ECO:0000313" key="2">
    <source>
        <dbReference type="EMBL" id="EEC04047.1"/>
    </source>
</evidence>
<dbReference type="VEuPathDB" id="VectorBase:ISCW016961"/>
<dbReference type="PaxDb" id="6945-B7PBS5"/>
<dbReference type="HOGENOM" id="CLU_571458_0_0_1"/>
<evidence type="ECO:0000256" key="1">
    <source>
        <dbReference type="SAM" id="MobiDB-lite"/>
    </source>
</evidence>
<evidence type="ECO:0000313" key="4">
    <source>
        <dbReference type="Proteomes" id="UP000001555"/>
    </source>
</evidence>
<feature type="region of interest" description="Disordered" evidence="1">
    <location>
        <begin position="459"/>
        <end position="478"/>
    </location>
</feature>
<accession>B7PBS5</accession>
<reference evidence="2 4" key="1">
    <citation type="submission" date="2008-03" db="EMBL/GenBank/DDBJ databases">
        <title>Annotation of Ixodes scapularis.</title>
        <authorList>
            <consortium name="Ixodes scapularis Genome Project Consortium"/>
            <person name="Caler E."/>
            <person name="Hannick L.I."/>
            <person name="Bidwell S."/>
            <person name="Joardar V."/>
            <person name="Thiagarajan M."/>
            <person name="Amedeo P."/>
            <person name="Galinsky K.J."/>
            <person name="Schobel S."/>
            <person name="Inman J."/>
            <person name="Hostetler J."/>
            <person name="Miller J."/>
            <person name="Hammond M."/>
            <person name="Megy K."/>
            <person name="Lawson D."/>
            <person name="Kodira C."/>
            <person name="Sutton G."/>
            <person name="Meyer J."/>
            <person name="Hill C.A."/>
            <person name="Birren B."/>
            <person name="Nene V."/>
            <person name="Collins F."/>
            <person name="Alarcon-Chaidez F."/>
            <person name="Wikel S."/>
            <person name="Strausberg R."/>
        </authorList>
    </citation>
    <scope>NUCLEOTIDE SEQUENCE [LARGE SCALE GENOMIC DNA]</scope>
    <source>
        <strain evidence="4">Wikel</strain>
        <strain evidence="2">Wikel colony</strain>
    </source>
</reference>
<feature type="compositionally biased region" description="Polar residues" evidence="1">
    <location>
        <begin position="466"/>
        <end position="478"/>
    </location>
</feature>
<dbReference type="VEuPathDB" id="VectorBase:ISCI016961"/>
<reference evidence="3" key="2">
    <citation type="submission" date="2020-05" db="UniProtKB">
        <authorList>
            <consortium name="EnsemblMetazoa"/>
        </authorList>
    </citation>
    <scope>IDENTIFICATION</scope>
    <source>
        <strain evidence="3">wikel</strain>
    </source>
</reference>
<dbReference type="EMBL" id="ABJB010525632">
    <property type="status" value="NOT_ANNOTATED_CDS"/>
    <property type="molecule type" value="Genomic_DNA"/>
</dbReference>
<dbReference type="Proteomes" id="UP000001555">
    <property type="component" value="Unassembled WGS sequence"/>
</dbReference>
<dbReference type="InParanoid" id="B7PBS5"/>
<dbReference type="EnsemblMetazoa" id="ISCW016961-RA">
    <property type="protein sequence ID" value="ISCW016961-PA"/>
    <property type="gene ID" value="ISCW016961"/>
</dbReference>
<gene>
    <name evidence="2" type="ORF">IscW_ISCW016961</name>
</gene>
<dbReference type="EMBL" id="DS678998">
    <property type="protein sequence ID" value="EEC04047.1"/>
    <property type="molecule type" value="Genomic_DNA"/>
</dbReference>
<evidence type="ECO:0000313" key="3">
    <source>
        <dbReference type="EnsemblMetazoa" id="ISCW016961-PA"/>
    </source>
</evidence>
<organism>
    <name type="scientific">Ixodes scapularis</name>
    <name type="common">Black-legged tick</name>
    <name type="synonym">Deer tick</name>
    <dbReference type="NCBI Taxonomy" id="6945"/>
    <lineage>
        <taxon>Eukaryota</taxon>
        <taxon>Metazoa</taxon>
        <taxon>Ecdysozoa</taxon>
        <taxon>Arthropoda</taxon>
        <taxon>Chelicerata</taxon>
        <taxon>Arachnida</taxon>
        <taxon>Acari</taxon>
        <taxon>Parasitiformes</taxon>
        <taxon>Ixodida</taxon>
        <taxon>Ixodoidea</taxon>
        <taxon>Ixodidae</taxon>
        <taxon>Ixodinae</taxon>
        <taxon>Ixodes</taxon>
    </lineage>
</organism>